<keyword evidence="6" id="KW-1185">Reference proteome</keyword>
<name>A0ABV9GDK9_9ACTN</name>
<organism evidence="5 6">
    <name type="scientific">Streptomyces maoxianensis</name>
    <dbReference type="NCBI Taxonomy" id="1459942"/>
    <lineage>
        <taxon>Bacteria</taxon>
        <taxon>Bacillati</taxon>
        <taxon>Actinomycetota</taxon>
        <taxon>Actinomycetes</taxon>
        <taxon>Kitasatosporales</taxon>
        <taxon>Streptomycetaceae</taxon>
        <taxon>Streptomyces</taxon>
    </lineage>
</organism>
<dbReference type="PANTHER" id="PTHR12215">
    <property type="entry name" value="PHOSPHOPANTETHEINE TRANSFERASE"/>
    <property type="match status" value="1"/>
</dbReference>
<dbReference type="InterPro" id="IPR037143">
    <property type="entry name" value="4-PPantetheinyl_Trfase_dom_sf"/>
</dbReference>
<dbReference type="Gene3D" id="3.90.470.20">
    <property type="entry name" value="4'-phosphopantetheinyl transferase domain"/>
    <property type="match status" value="2"/>
</dbReference>
<evidence type="ECO:0000256" key="1">
    <source>
        <dbReference type="ARBA" id="ARBA00010990"/>
    </source>
</evidence>
<feature type="domain" description="4'-phosphopantetheinyl transferase" evidence="4">
    <location>
        <begin position="143"/>
        <end position="207"/>
    </location>
</feature>
<gene>
    <name evidence="5" type="ORF">ACFO9E_23090</name>
</gene>
<evidence type="ECO:0000313" key="5">
    <source>
        <dbReference type="EMBL" id="MFC4610659.1"/>
    </source>
</evidence>
<dbReference type="Pfam" id="PF01648">
    <property type="entry name" value="ACPS"/>
    <property type="match status" value="1"/>
</dbReference>
<protein>
    <submittedName>
        <fullName evidence="5">4'-phosphopantetheinyl transferase family protein</fullName>
    </submittedName>
</protein>
<comment type="caution">
    <text evidence="5">The sequence shown here is derived from an EMBL/GenBank/DDBJ whole genome shotgun (WGS) entry which is preliminary data.</text>
</comment>
<dbReference type="EMBL" id="JBHSFE010000018">
    <property type="protein sequence ID" value="MFC4610659.1"/>
    <property type="molecule type" value="Genomic_DNA"/>
</dbReference>
<evidence type="ECO:0000256" key="2">
    <source>
        <dbReference type="ARBA" id="ARBA00022679"/>
    </source>
</evidence>
<feature type="compositionally biased region" description="Polar residues" evidence="3">
    <location>
        <begin position="1"/>
        <end position="15"/>
    </location>
</feature>
<comment type="similarity">
    <text evidence="1">Belongs to the P-Pant transferase superfamily. Gsp/Sfp/HetI/AcpT family.</text>
</comment>
<proteinExistence type="inferred from homology"/>
<dbReference type="GO" id="GO:0016740">
    <property type="term" value="F:transferase activity"/>
    <property type="evidence" value="ECO:0007669"/>
    <property type="project" value="UniProtKB-KW"/>
</dbReference>
<feature type="region of interest" description="Disordered" evidence="3">
    <location>
        <begin position="1"/>
        <end position="25"/>
    </location>
</feature>
<evidence type="ECO:0000259" key="4">
    <source>
        <dbReference type="Pfam" id="PF01648"/>
    </source>
</evidence>
<dbReference type="PANTHER" id="PTHR12215:SF10">
    <property type="entry name" value="L-AMINOADIPATE-SEMIALDEHYDE DEHYDROGENASE-PHOSPHOPANTETHEINYL TRANSFERASE"/>
    <property type="match status" value="1"/>
</dbReference>
<accession>A0ABV9GDK9</accession>
<dbReference type="RefSeq" id="WP_381198932.1">
    <property type="nucleotide sequence ID" value="NZ_JBHSFE010000018.1"/>
</dbReference>
<evidence type="ECO:0000313" key="6">
    <source>
        <dbReference type="Proteomes" id="UP001595993"/>
    </source>
</evidence>
<sequence length="259" mass="26821">MPTDTPTDRTPSGSGASPDREAATDHDATAALPGVELLWSGRVADHAADAVAHRHLLDAEESARLDAFLRDADRDAYAVAHVALRRLLGERLGQAPEAVTLSREPCAHCGGPHGRPVVPGDAVHFSLSHTSGLVMIALAGVTVGVDVEGVPDPGTVADVASQLHPRERKELAALPAAQLPAAFARCWTRKEALLKATGVGLNEELSLTYVGAGPQPAANADWLLSDLPTYPGYTAAIAVRLTGPGAPPPHATGRAAKAR</sequence>
<dbReference type="SUPFAM" id="SSF56214">
    <property type="entry name" value="4'-phosphopantetheinyl transferase"/>
    <property type="match status" value="2"/>
</dbReference>
<evidence type="ECO:0000256" key="3">
    <source>
        <dbReference type="SAM" id="MobiDB-lite"/>
    </source>
</evidence>
<keyword evidence="2 5" id="KW-0808">Transferase</keyword>
<dbReference type="InterPro" id="IPR050559">
    <property type="entry name" value="P-Pant_transferase_sf"/>
</dbReference>
<dbReference type="Proteomes" id="UP001595993">
    <property type="component" value="Unassembled WGS sequence"/>
</dbReference>
<reference evidence="6" key="1">
    <citation type="journal article" date="2019" name="Int. J. Syst. Evol. Microbiol.">
        <title>The Global Catalogue of Microorganisms (GCM) 10K type strain sequencing project: providing services to taxonomists for standard genome sequencing and annotation.</title>
        <authorList>
            <consortium name="The Broad Institute Genomics Platform"/>
            <consortium name="The Broad Institute Genome Sequencing Center for Infectious Disease"/>
            <person name="Wu L."/>
            <person name="Ma J."/>
        </authorList>
    </citation>
    <scope>NUCLEOTIDE SEQUENCE [LARGE SCALE GENOMIC DNA]</scope>
    <source>
        <strain evidence="6">CGMCC 4.7139</strain>
    </source>
</reference>
<dbReference type="InterPro" id="IPR008278">
    <property type="entry name" value="4-PPantetheinyl_Trfase_dom"/>
</dbReference>